<dbReference type="SFLD" id="SFLDS00003">
    <property type="entry name" value="Haloacid_Dehalogenase"/>
    <property type="match status" value="1"/>
</dbReference>
<dbReference type="Gene3D" id="3.30.1240.10">
    <property type="match status" value="1"/>
</dbReference>
<organism evidence="1 2">
    <name type="scientific">Thomasclavelia ramosa DSM 1402</name>
    <dbReference type="NCBI Taxonomy" id="445974"/>
    <lineage>
        <taxon>Bacteria</taxon>
        <taxon>Bacillati</taxon>
        <taxon>Bacillota</taxon>
        <taxon>Erysipelotrichia</taxon>
        <taxon>Erysipelotrichales</taxon>
        <taxon>Coprobacillaceae</taxon>
        <taxon>Thomasclavelia</taxon>
    </lineage>
</organism>
<proteinExistence type="predicted"/>
<comment type="caution">
    <text evidence="1">The sequence shown here is derived from an EMBL/GenBank/DDBJ whole genome shotgun (WGS) entry which is preliminary data.</text>
</comment>
<reference evidence="1" key="2">
    <citation type="submission" date="2014-06" db="EMBL/GenBank/DDBJ databases">
        <title>Draft genome sequence of Clostridium ramosum(DSM 1402).</title>
        <authorList>
            <person name="Sudarsanam P."/>
            <person name="Ley R."/>
            <person name="Guruge J."/>
            <person name="Turnbaugh P.J."/>
            <person name="Mahowald M."/>
            <person name="Liep D."/>
            <person name="Gordon J."/>
        </authorList>
    </citation>
    <scope>NUCLEOTIDE SEQUENCE</scope>
    <source>
        <strain evidence="1">DSM 1402</strain>
    </source>
</reference>
<dbReference type="SUPFAM" id="SSF56784">
    <property type="entry name" value="HAD-like"/>
    <property type="match status" value="1"/>
</dbReference>
<dbReference type="InterPro" id="IPR000150">
    <property type="entry name" value="Cof"/>
</dbReference>
<dbReference type="GO" id="GO:0016791">
    <property type="term" value="F:phosphatase activity"/>
    <property type="evidence" value="ECO:0007669"/>
    <property type="project" value="UniProtKB-ARBA"/>
</dbReference>
<protein>
    <submittedName>
        <fullName evidence="1">Cof-like hydrolase</fullName>
    </submittedName>
</protein>
<dbReference type="GO" id="GO:0000287">
    <property type="term" value="F:magnesium ion binding"/>
    <property type="evidence" value="ECO:0007669"/>
    <property type="project" value="TreeGrafter"/>
</dbReference>
<dbReference type="Pfam" id="PF08282">
    <property type="entry name" value="Hydrolase_3"/>
    <property type="match status" value="1"/>
</dbReference>
<evidence type="ECO:0000313" key="1">
    <source>
        <dbReference type="EMBL" id="EDS18908.1"/>
    </source>
</evidence>
<dbReference type="InterPro" id="IPR006379">
    <property type="entry name" value="HAD-SF_hydro_IIB"/>
</dbReference>
<evidence type="ECO:0000313" key="2">
    <source>
        <dbReference type="Proteomes" id="UP000005798"/>
    </source>
</evidence>
<dbReference type="GO" id="GO:0005829">
    <property type="term" value="C:cytosol"/>
    <property type="evidence" value="ECO:0007669"/>
    <property type="project" value="TreeGrafter"/>
</dbReference>
<keyword evidence="2" id="KW-1185">Reference proteome</keyword>
<dbReference type="EMBL" id="ABFX02000004">
    <property type="protein sequence ID" value="EDS18908.1"/>
    <property type="molecule type" value="Genomic_DNA"/>
</dbReference>
<dbReference type="PANTHER" id="PTHR10000">
    <property type="entry name" value="PHOSPHOSERINE PHOSPHATASE"/>
    <property type="match status" value="1"/>
</dbReference>
<dbReference type="InterPro" id="IPR036412">
    <property type="entry name" value="HAD-like_sf"/>
</dbReference>
<dbReference type="NCBIfam" id="TIGR00099">
    <property type="entry name" value="Cof-subfamily"/>
    <property type="match status" value="1"/>
</dbReference>
<dbReference type="PANTHER" id="PTHR10000:SF8">
    <property type="entry name" value="HAD SUPERFAMILY HYDROLASE-LIKE, TYPE 3"/>
    <property type="match status" value="1"/>
</dbReference>
<reference evidence="1" key="1">
    <citation type="submission" date="2007-11" db="EMBL/GenBank/DDBJ databases">
        <authorList>
            <person name="Fulton L."/>
            <person name="Clifton S."/>
            <person name="Fulton B."/>
            <person name="Xu J."/>
            <person name="Minx P."/>
            <person name="Pepin K.H."/>
            <person name="Johnson M."/>
            <person name="Thiruvilangam P."/>
            <person name="Bhonagiri V."/>
            <person name="Nash W.E."/>
            <person name="Mardis E.R."/>
            <person name="Wilson R.K."/>
        </authorList>
    </citation>
    <scope>NUCLEOTIDE SEQUENCE [LARGE SCALE GENOMIC DNA]</scope>
    <source>
        <strain evidence="1">DSM 1402</strain>
    </source>
</reference>
<name>B0N386_9FIRM</name>
<dbReference type="SFLD" id="SFLDG01140">
    <property type="entry name" value="C2.B:_Phosphomannomutase_and_P"/>
    <property type="match status" value="1"/>
</dbReference>
<dbReference type="PROSITE" id="PS01228">
    <property type="entry name" value="COF_1"/>
    <property type="match status" value="1"/>
</dbReference>
<dbReference type="Gene3D" id="3.40.50.1000">
    <property type="entry name" value="HAD superfamily/HAD-like"/>
    <property type="match status" value="1"/>
</dbReference>
<dbReference type="NCBIfam" id="TIGR01484">
    <property type="entry name" value="HAD-SF-IIB"/>
    <property type="match status" value="1"/>
</dbReference>
<dbReference type="Proteomes" id="UP000005798">
    <property type="component" value="Unassembled WGS sequence"/>
</dbReference>
<dbReference type="InterPro" id="IPR023214">
    <property type="entry name" value="HAD_sf"/>
</dbReference>
<accession>B0N386</accession>
<sequence>MLKKNTNIVIKIKGYIILLSGGIVMNKLTNIKAVMCDVDGTLLNQDGIVSPATVEAIKKIREKGILFGLSTGRDVHSVKTLLTVWGISGLVDAIVGTGGAEIYDYQLNIDKSSYPLDGELIKDIIKHHEGMDLNFAIPYEGTLYAPKDDDYIRDLARDDRVPYKVVDFDVFLNEPRAKLIIVCAPDYMDKVIEKSKTFSNPNYKSASLKTASILYEYMDPRVSKTHGLQEVMAMHKIEMTDLCTFGDADNDYDMTLNAGVGVVMANGSEKTKSVADFITDDNNHDGIANFINKYIL</sequence>
<dbReference type="AlphaFoldDB" id="B0N386"/>
<dbReference type="HOGENOM" id="CLU_044146_0_1_9"/>
<gene>
    <name evidence="1" type="ORF">CLORAM_00904</name>
</gene>
<dbReference type="eggNOG" id="COG0561">
    <property type="taxonomic scope" value="Bacteria"/>
</dbReference>